<feature type="domain" description="Calcineurin-like phosphoesterase" evidence="1">
    <location>
        <begin position="7"/>
        <end position="243"/>
    </location>
</feature>
<gene>
    <name evidence="2" type="ORF">AR543_18735</name>
</gene>
<dbReference type="GO" id="GO:0016787">
    <property type="term" value="F:hydrolase activity"/>
    <property type="evidence" value="ECO:0007669"/>
    <property type="project" value="InterPro"/>
</dbReference>
<dbReference type="InterPro" id="IPR004843">
    <property type="entry name" value="Calcineurin-like_PHP"/>
</dbReference>
<dbReference type="KEGG" id="pbv:AR543_18735"/>
<evidence type="ECO:0000313" key="2">
    <source>
        <dbReference type="EMBL" id="ANF97849.1"/>
    </source>
</evidence>
<protein>
    <recommendedName>
        <fullName evidence="1">Calcineurin-like phosphoesterase domain-containing protein</fullName>
    </recommendedName>
</protein>
<dbReference type="Gene3D" id="3.60.21.10">
    <property type="match status" value="1"/>
</dbReference>
<dbReference type="PANTHER" id="PTHR37844">
    <property type="entry name" value="SER/THR PROTEIN PHOSPHATASE SUPERFAMILY (AFU_ORTHOLOGUE AFUA_1G14840)"/>
    <property type="match status" value="1"/>
</dbReference>
<keyword evidence="3" id="KW-1185">Reference proteome</keyword>
<evidence type="ECO:0000313" key="3">
    <source>
        <dbReference type="Proteomes" id="UP000078148"/>
    </source>
</evidence>
<dbReference type="EMBL" id="CP013023">
    <property type="protein sequence ID" value="ANF97849.1"/>
    <property type="molecule type" value="Genomic_DNA"/>
</dbReference>
<name>A0A172ZJZ0_9BACL</name>
<evidence type="ECO:0000259" key="1">
    <source>
        <dbReference type="Pfam" id="PF00149"/>
    </source>
</evidence>
<dbReference type="PANTHER" id="PTHR37844:SF2">
    <property type="entry name" value="SER_THR PROTEIN PHOSPHATASE SUPERFAMILY (AFU_ORTHOLOGUE AFUA_1G14840)"/>
    <property type="match status" value="1"/>
</dbReference>
<dbReference type="Proteomes" id="UP000078148">
    <property type="component" value="Chromosome"/>
</dbReference>
<proteinExistence type="predicted"/>
<dbReference type="STRING" id="1616788.AR543_18735"/>
<dbReference type="RefSeq" id="WP_060535942.1">
    <property type="nucleotide sequence ID" value="NZ_CP013023.1"/>
</dbReference>
<sequence length="277" mass="32413">MKTIIQFDLISDIHLDFWVKYSSNHTKHNQIVEKFVNSILPNEPSEVLVIAGDLGHYNKQNFIFLEKLKEYYMHILLVAGNHDYYLVSNSIKNKYRYNSMRRFQEMKIIAEQIPGVFFLDGDTVEISGVSFGGTGMWYDFQYGINQLNIDANKVYESWKLISNDSVLIEGLPRLVEAMYTEELTKLKKVLDRSDVIITHISPDWSKVPLDHINDVSNSFYYFNGRDLLSNLNQKIWCFGHVHRREDYFNEGCRLINASLGYPDENNHISKKIMKVIH</sequence>
<dbReference type="OrthoDB" id="356681at2"/>
<organism evidence="2 3">
    <name type="scientific">Paenibacillus bovis</name>
    <dbReference type="NCBI Taxonomy" id="1616788"/>
    <lineage>
        <taxon>Bacteria</taxon>
        <taxon>Bacillati</taxon>
        <taxon>Bacillota</taxon>
        <taxon>Bacilli</taxon>
        <taxon>Bacillales</taxon>
        <taxon>Paenibacillaceae</taxon>
        <taxon>Paenibacillus</taxon>
    </lineage>
</organism>
<dbReference type="AlphaFoldDB" id="A0A172ZJZ0"/>
<reference evidence="2 3" key="2">
    <citation type="journal article" date="2016" name="Int. J. Syst. Evol. Microbiol.">
        <title>Paenibacillus bovis sp. nov., isolated from raw yak (Bos grunniens) milk.</title>
        <authorList>
            <person name="Gao C."/>
            <person name="Han J."/>
            <person name="Liu Z."/>
            <person name="Xu X."/>
            <person name="Hang F."/>
            <person name="Wu Z."/>
        </authorList>
    </citation>
    <scope>NUCLEOTIDE SEQUENCE [LARGE SCALE GENOMIC DNA]</scope>
    <source>
        <strain evidence="2 3">BD3526</strain>
    </source>
</reference>
<accession>A0A172ZJZ0</accession>
<dbReference type="SUPFAM" id="SSF56300">
    <property type="entry name" value="Metallo-dependent phosphatases"/>
    <property type="match status" value="1"/>
</dbReference>
<dbReference type="Pfam" id="PF00149">
    <property type="entry name" value="Metallophos"/>
    <property type="match status" value="1"/>
</dbReference>
<reference evidence="3" key="1">
    <citation type="submission" date="2015-10" db="EMBL/GenBank/DDBJ databases">
        <title>Genome of Paenibacillus bovis sp. nov.</title>
        <authorList>
            <person name="Wu Z."/>
            <person name="Gao C."/>
            <person name="Liu Z."/>
            <person name="Zheng H."/>
        </authorList>
    </citation>
    <scope>NUCLEOTIDE SEQUENCE [LARGE SCALE GENOMIC DNA]</scope>
    <source>
        <strain evidence="3">BD3526</strain>
    </source>
</reference>
<dbReference type="InterPro" id="IPR029052">
    <property type="entry name" value="Metallo-depent_PP-like"/>
</dbReference>